<dbReference type="InterPro" id="IPR017900">
    <property type="entry name" value="4Fe4S_Fe_S_CS"/>
</dbReference>
<dbReference type="Pfam" id="PF00732">
    <property type="entry name" value="GMC_oxred_N"/>
    <property type="match status" value="1"/>
</dbReference>
<evidence type="ECO:0000313" key="12">
    <source>
        <dbReference type="Proteomes" id="UP000295399"/>
    </source>
</evidence>
<evidence type="ECO:0000313" key="11">
    <source>
        <dbReference type="EMBL" id="TCP32016.1"/>
    </source>
</evidence>
<dbReference type="GO" id="GO:0016614">
    <property type="term" value="F:oxidoreductase activity, acting on CH-OH group of donors"/>
    <property type="evidence" value="ECO:0007669"/>
    <property type="project" value="InterPro"/>
</dbReference>
<gene>
    <name evidence="11" type="ORF">EV659_11096</name>
</gene>
<dbReference type="PROSITE" id="PS00198">
    <property type="entry name" value="4FE4S_FER_1"/>
    <property type="match status" value="1"/>
</dbReference>
<dbReference type="InterPro" id="IPR007867">
    <property type="entry name" value="GMC_OxRtase_C"/>
</dbReference>
<dbReference type="GO" id="GO:0050660">
    <property type="term" value="F:flavin adenine dinucleotide binding"/>
    <property type="evidence" value="ECO:0007669"/>
    <property type="project" value="InterPro"/>
</dbReference>
<dbReference type="InterPro" id="IPR036188">
    <property type="entry name" value="FAD/NAD-bd_sf"/>
</dbReference>
<comment type="similarity">
    <text evidence="1">Belongs to the GMC oxidoreductase family.</text>
</comment>
<organism evidence="11 12">
    <name type="scientific">Rhodothalassium salexigens DSM 2132</name>
    <dbReference type="NCBI Taxonomy" id="1188247"/>
    <lineage>
        <taxon>Bacteria</taxon>
        <taxon>Pseudomonadati</taxon>
        <taxon>Pseudomonadota</taxon>
        <taxon>Alphaproteobacteria</taxon>
        <taxon>Rhodothalassiales</taxon>
        <taxon>Rhodothalassiaceae</taxon>
        <taxon>Rhodothalassium</taxon>
    </lineage>
</organism>
<dbReference type="OrthoDB" id="9798604at2"/>
<dbReference type="RefSeq" id="WP_132709234.1">
    <property type="nucleotide sequence ID" value="NZ_JACIGF010000010.1"/>
</dbReference>
<dbReference type="InParanoid" id="A0A4V2SNP5"/>
<dbReference type="InterPro" id="IPR000172">
    <property type="entry name" value="GMC_OxRdtase_N"/>
</dbReference>
<evidence type="ECO:0000256" key="5">
    <source>
        <dbReference type="ARBA" id="ARBA00023002"/>
    </source>
</evidence>
<dbReference type="PANTHER" id="PTHR46056">
    <property type="entry name" value="LONG-CHAIN-ALCOHOL OXIDASE"/>
    <property type="match status" value="1"/>
</dbReference>
<feature type="domain" description="Glucose-methanol-choline oxidoreductase C-terminal" evidence="10">
    <location>
        <begin position="697"/>
        <end position="816"/>
    </location>
</feature>
<evidence type="ECO:0000256" key="3">
    <source>
        <dbReference type="ARBA" id="ARBA00022723"/>
    </source>
</evidence>
<evidence type="ECO:0000259" key="9">
    <source>
        <dbReference type="Pfam" id="PF00732"/>
    </source>
</evidence>
<dbReference type="PANTHER" id="PTHR46056:SF12">
    <property type="entry name" value="LONG-CHAIN-ALCOHOL OXIDASE"/>
    <property type="match status" value="1"/>
</dbReference>
<dbReference type="GO" id="GO:0046872">
    <property type="term" value="F:metal ion binding"/>
    <property type="evidence" value="ECO:0007669"/>
    <property type="project" value="UniProtKB-KW"/>
</dbReference>
<keyword evidence="7" id="KW-0411">Iron-sulfur</keyword>
<dbReference type="Gene3D" id="3.50.50.60">
    <property type="entry name" value="FAD/NAD(P)-binding domain"/>
    <property type="match status" value="2"/>
</dbReference>
<comment type="caution">
    <text evidence="11">The sequence shown here is derived from an EMBL/GenBank/DDBJ whole genome shotgun (WGS) entry which is preliminary data.</text>
</comment>
<dbReference type="Pfam" id="PF05199">
    <property type="entry name" value="GMC_oxred_C"/>
    <property type="match status" value="1"/>
</dbReference>
<keyword evidence="6" id="KW-0408">Iron</keyword>
<accession>A0A4V2SNP5</accession>
<evidence type="ECO:0000256" key="7">
    <source>
        <dbReference type="ARBA" id="ARBA00023014"/>
    </source>
</evidence>
<keyword evidence="3" id="KW-0479">Metal-binding</keyword>
<dbReference type="Proteomes" id="UP000295399">
    <property type="component" value="Unassembled WGS sequence"/>
</dbReference>
<dbReference type="EMBL" id="SLXO01000010">
    <property type="protein sequence ID" value="TCP32016.1"/>
    <property type="molecule type" value="Genomic_DNA"/>
</dbReference>
<keyword evidence="12" id="KW-1185">Reference proteome</keyword>
<feature type="region of interest" description="Disordered" evidence="8">
    <location>
        <begin position="299"/>
        <end position="320"/>
    </location>
</feature>
<protein>
    <submittedName>
        <fullName evidence="11">Choline dehydrogenase-like flavoprotein</fullName>
    </submittedName>
</protein>
<reference evidence="11 12" key="1">
    <citation type="submission" date="2019-03" db="EMBL/GenBank/DDBJ databases">
        <title>Genomic Encyclopedia of Type Strains, Phase IV (KMG-IV): sequencing the most valuable type-strain genomes for metagenomic binning, comparative biology and taxonomic classification.</title>
        <authorList>
            <person name="Goeker M."/>
        </authorList>
    </citation>
    <scope>NUCLEOTIDE SEQUENCE [LARGE SCALE GENOMIC DNA]</scope>
    <source>
        <strain evidence="11 12">DSM 2132</strain>
    </source>
</reference>
<evidence type="ECO:0000256" key="1">
    <source>
        <dbReference type="ARBA" id="ARBA00010790"/>
    </source>
</evidence>
<feature type="domain" description="Glucose-methanol-choline oxidoreductase N-terminal" evidence="9">
    <location>
        <begin position="376"/>
        <end position="609"/>
    </location>
</feature>
<evidence type="ECO:0000256" key="6">
    <source>
        <dbReference type="ARBA" id="ARBA00023004"/>
    </source>
</evidence>
<dbReference type="AlphaFoldDB" id="A0A4V2SNP5"/>
<name>A0A4V2SNP5_RHOSA</name>
<sequence length="826" mass="90210">MTIDLDQMTDAAFARLRKDNSRLTLQYLDGAQYRGRFDRRLAAFAGQARFVREFDSLDAPGALVAEDFLLAGDGADDGGDDDDAGPLRRAVLESAAEGLDFGPGERPGYGPPGGVVTLDEVLVPVVAEQPMVLLGRAVLTRLPAAADRDTADHGAAEPDAVSGFFLLERTTPPEAIKPLLSGRKLRTLRAFTEALFAPRLDQAVLSLDEIVDSIQEQVALIGRDILATVKLVLFGIERLDFFGGFSSQSLDKRQRLIRNTLLDPDSDGPFGLFRDMARLRALIYAGYYRREASYRRIGFVPPPDRPTHEGPAPERAVPTGRLTGGESFDVIVVGSGAGGAVTAYNLARQGYEVALLEAGPLVANAEITHNEAAMTAKLYEDGGLQTTANNDLVIFQAHAVGGSTVVNNAICLNLKPETLHPRARANHPFDLWAARFDIDIDRDRFYAAYDTIADFLPIREISETQAGPNGRLLLDGWAAYRQTLDDPDDRAAPAGRFRKNYRQDGYGCFQCGYCNTGCPYERKNDARGRYIHEAATRHGLKVFPRTWVDRVRLRDWWGGALKAQGVYARVPGQGGVWIGARHAVVLAGGVGATTAIMRRSGLSHNVGNQVSFNVGSPMPALYDREIGAQYGVQLATYVDLGDYLLESLFHPPLGLAVMMPGWFADHFDRMHSYDRLGSAGVLFATHNSGRARRDGAIDYVMSGEELALYKRSLATLARVHFAAGAVEVYPPSIAGATLKRGDDIEAHMDHFIRRPGDATMSSSHPQGGSPMHGRPEWGVVDARCRVHGTRNLFVTDASVFPSAIRVNAQWTTMAMAHYQSSRPDWI</sequence>
<evidence type="ECO:0000256" key="2">
    <source>
        <dbReference type="ARBA" id="ARBA00022630"/>
    </source>
</evidence>
<dbReference type="SUPFAM" id="SSF51905">
    <property type="entry name" value="FAD/NAD(P)-binding domain"/>
    <property type="match status" value="1"/>
</dbReference>
<evidence type="ECO:0000256" key="4">
    <source>
        <dbReference type="ARBA" id="ARBA00022827"/>
    </source>
</evidence>
<keyword evidence="5" id="KW-0560">Oxidoreductase</keyword>
<dbReference type="Pfam" id="PF13450">
    <property type="entry name" value="NAD_binding_8"/>
    <property type="match status" value="1"/>
</dbReference>
<proteinExistence type="inferred from homology"/>
<evidence type="ECO:0000259" key="10">
    <source>
        <dbReference type="Pfam" id="PF05199"/>
    </source>
</evidence>
<evidence type="ECO:0000256" key="8">
    <source>
        <dbReference type="SAM" id="MobiDB-lite"/>
    </source>
</evidence>
<keyword evidence="4" id="KW-0274">FAD</keyword>
<keyword evidence="2" id="KW-0285">Flavoprotein</keyword>
<dbReference type="PRINTS" id="PR00420">
    <property type="entry name" value="RNGMNOXGNASE"/>
</dbReference>
<dbReference type="GO" id="GO:0051536">
    <property type="term" value="F:iron-sulfur cluster binding"/>
    <property type="evidence" value="ECO:0007669"/>
    <property type="project" value="UniProtKB-KW"/>
</dbReference>